<keyword evidence="5" id="KW-0472">Membrane</keyword>
<evidence type="ECO:0000313" key="8">
    <source>
        <dbReference type="Proteomes" id="UP000178851"/>
    </source>
</evidence>
<comment type="subcellular location">
    <subcellularLocation>
        <location evidence="1">Membrane</location>
    </subcellularLocation>
</comment>
<evidence type="ECO:0000256" key="6">
    <source>
        <dbReference type="ARBA" id="ARBA00023310"/>
    </source>
</evidence>
<dbReference type="AlphaFoldDB" id="A0A1F7YCD6"/>
<accession>A0A1F7YCD6</accession>
<proteinExistence type="predicted"/>
<evidence type="ECO:0000256" key="2">
    <source>
        <dbReference type="ARBA" id="ARBA00022448"/>
    </source>
</evidence>
<dbReference type="Proteomes" id="UP000178851">
    <property type="component" value="Unassembled WGS sequence"/>
</dbReference>
<keyword evidence="3" id="KW-0375">Hydrogen ion transport</keyword>
<keyword evidence="4" id="KW-0406">Ion transport</keyword>
<keyword evidence="6" id="KW-0066">ATP synthesis</keyword>
<keyword evidence="2" id="KW-0813">Transport</keyword>
<gene>
    <name evidence="7" type="ORF">A2627_04960</name>
</gene>
<evidence type="ECO:0000313" key="7">
    <source>
        <dbReference type="EMBL" id="OGM24987.1"/>
    </source>
</evidence>
<dbReference type="EMBL" id="MGGI01000024">
    <property type="protein sequence ID" value="OGM24987.1"/>
    <property type="molecule type" value="Genomic_DNA"/>
</dbReference>
<evidence type="ECO:0000256" key="4">
    <source>
        <dbReference type="ARBA" id="ARBA00023065"/>
    </source>
</evidence>
<comment type="caution">
    <text evidence="7">The sequence shown here is derived from an EMBL/GenBank/DDBJ whole genome shotgun (WGS) entry which is preliminary data.</text>
</comment>
<dbReference type="GO" id="GO:0046933">
    <property type="term" value="F:proton-transporting ATP synthase activity, rotational mechanism"/>
    <property type="evidence" value="ECO:0007669"/>
    <property type="project" value="InterPro"/>
</dbReference>
<reference evidence="7 8" key="1">
    <citation type="journal article" date="2016" name="Nat. Commun.">
        <title>Thousands of microbial genomes shed light on interconnected biogeochemical processes in an aquifer system.</title>
        <authorList>
            <person name="Anantharaman K."/>
            <person name="Brown C.T."/>
            <person name="Hug L.A."/>
            <person name="Sharon I."/>
            <person name="Castelle C.J."/>
            <person name="Probst A.J."/>
            <person name="Thomas B.C."/>
            <person name="Singh A."/>
            <person name="Wilkins M.J."/>
            <person name="Karaoz U."/>
            <person name="Brodie E.L."/>
            <person name="Williams K.H."/>
            <person name="Hubbard S.S."/>
            <person name="Banfield J.F."/>
        </authorList>
    </citation>
    <scope>NUCLEOTIDE SEQUENCE [LARGE SCALE GENOMIC DNA]</scope>
</reference>
<dbReference type="Pfam" id="PF00213">
    <property type="entry name" value="OSCP"/>
    <property type="match status" value="1"/>
</dbReference>
<sequence length="112" mass="12798">MNDKSKYLNEALEIIKFDKKNLFIAALQKSISDSVKAAKVSDIAFIETAYNLDNSEKDDVQKVLSNLTKKDLTFIYNIDPQLWGGLKVTIGDWEFDGSLKTQLERIKNYFAN</sequence>
<organism evidence="7 8">
    <name type="scientific">Candidatus Woesebacteria bacterium RIFCSPHIGHO2_01_FULL_39_28</name>
    <dbReference type="NCBI Taxonomy" id="1802496"/>
    <lineage>
        <taxon>Bacteria</taxon>
        <taxon>Candidatus Woeseibacteriota</taxon>
    </lineage>
</organism>
<protein>
    <submittedName>
        <fullName evidence="7">Uncharacterized protein</fullName>
    </submittedName>
</protein>
<evidence type="ECO:0000256" key="1">
    <source>
        <dbReference type="ARBA" id="ARBA00004370"/>
    </source>
</evidence>
<dbReference type="InterPro" id="IPR000711">
    <property type="entry name" value="ATPase_OSCP/dsu"/>
</dbReference>
<dbReference type="PRINTS" id="PR00125">
    <property type="entry name" value="ATPASEDELTA"/>
</dbReference>
<dbReference type="GO" id="GO:0016020">
    <property type="term" value="C:membrane"/>
    <property type="evidence" value="ECO:0007669"/>
    <property type="project" value="UniProtKB-SubCell"/>
</dbReference>
<evidence type="ECO:0000256" key="5">
    <source>
        <dbReference type="ARBA" id="ARBA00023136"/>
    </source>
</evidence>
<evidence type="ECO:0000256" key="3">
    <source>
        <dbReference type="ARBA" id="ARBA00022781"/>
    </source>
</evidence>
<name>A0A1F7YCD6_9BACT</name>